<dbReference type="EC" id="4.3.3.6" evidence="10"/>
<dbReference type="FunFam" id="3.40.50.880:FF:000010">
    <property type="entry name" value="uncharacterized protein LOC100176842 isoform X2"/>
    <property type="match status" value="1"/>
</dbReference>
<dbReference type="GO" id="GO:0042823">
    <property type="term" value="P:pyridoxal phosphate biosynthetic process"/>
    <property type="evidence" value="ECO:0007669"/>
    <property type="project" value="UniProtKB-UniRule"/>
</dbReference>
<feature type="compositionally biased region" description="Basic residues" evidence="11">
    <location>
        <begin position="329"/>
        <end position="341"/>
    </location>
</feature>
<dbReference type="GO" id="GO:0008614">
    <property type="term" value="P:pyridoxine metabolic process"/>
    <property type="evidence" value="ECO:0007669"/>
    <property type="project" value="TreeGrafter"/>
</dbReference>
<dbReference type="PANTHER" id="PTHR31559">
    <property type="entry name" value="PYRIDOXAL 5'-PHOSPHATE SYNTHASE SUBUNIT SNO"/>
    <property type="match status" value="1"/>
</dbReference>
<name>A0A5M8QGU1_9MICO</name>
<dbReference type="InterPro" id="IPR029062">
    <property type="entry name" value="Class_I_gatase-like"/>
</dbReference>
<evidence type="ECO:0000256" key="3">
    <source>
        <dbReference type="ARBA" id="ARBA00022898"/>
    </source>
</evidence>
<feature type="compositionally biased region" description="Basic and acidic residues" evidence="11">
    <location>
        <begin position="45"/>
        <end position="55"/>
    </location>
</feature>
<feature type="compositionally biased region" description="Basic and acidic residues" evidence="11">
    <location>
        <begin position="114"/>
        <end position="123"/>
    </location>
</feature>
<evidence type="ECO:0000256" key="2">
    <source>
        <dbReference type="ARBA" id="ARBA00022801"/>
    </source>
</evidence>
<keyword evidence="13" id="KW-1185">Reference proteome</keyword>
<dbReference type="EMBL" id="VOIR01000013">
    <property type="protein sequence ID" value="KAA6433936.1"/>
    <property type="molecule type" value="Genomic_DNA"/>
</dbReference>
<evidence type="ECO:0000256" key="8">
    <source>
        <dbReference type="ARBA" id="ARBA00054599"/>
    </source>
</evidence>
<evidence type="ECO:0000256" key="7">
    <source>
        <dbReference type="ARBA" id="ARBA00049534"/>
    </source>
</evidence>
<dbReference type="Gene3D" id="3.40.50.880">
    <property type="match status" value="1"/>
</dbReference>
<dbReference type="GO" id="GO:0036381">
    <property type="term" value="F:pyridoxal 5'-phosphate synthase (glutamine hydrolysing) activity"/>
    <property type="evidence" value="ECO:0007669"/>
    <property type="project" value="UniProtKB-UniRule"/>
</dbReference>
<feature type="binding site" evidence="10">
    <location>
        <begin position="485"/>
        <end position="486"/>
    </location>
    <ligand>
        <name>L-glutamine</name>
        <dbReference type="ChEBI" id="CHEBI:58359"/>
    </ligand>
</feature>
<dbReference type="CDD" id="cd01749">
    <property type="entry name" value="GATase1_PB"/>
    <property type="match status" value="1"/>
</dbReference>
<comment type="function">
    <text evidence="8 10">Catalyzes the hydrolysis of glutamine to glutamate and ammonia as part of the biosynthesis of pyridoxal 5'-phosphate. The resulting ammonia molecule is channeled to the active site of PdxS.</text>
</comment>
<feature type="binding site" evidence="10">
    <location>
        <position position="456"/>
    </location>
    <ligand>
        <name>L-glutamine</name>
        <dbReference type="ChEBI" id="CHEBI:58359"/>
    </ligand>
</feature>
<dbReference type="OrthoDB" id="9810320at2"/>
<sequence length="543" mass="59887">MVAGLELLPDHREDEGAAHPAGGHAPGHPGGLAGLIARSSRHRTKGTDHDRDHHRLGPRQARARRDAEGRRHHGRRHPRAGAHRRGRRRRRRHGARARAGRHPRAGRRRPHVRPRPDRRDQGRGLDPGDGEGPHRPLRRGTGARGARGRLHRRVRGAEPGRLRQPHRQVAVHGAVRLRRDEPGRGAPPHHRGRGDDPLEGRGRHRRRLRGDEAHPHHQPGDPPAHVDVEGRALRRGEGAAGAVRARRRGRRGGPPARRALRGRRRRDARRRGDDDAARRRRRLRGLGHLQVRQPRGARRRHRARDRLVRRREGDRGCVAGPRRGDGRHQRGRPARAAPPRRARLVTARRPRVGVLALQGDVREHVAVLEALGAEVALVRTPAQLAQVAGLVLPGGESSVIDKLSRLFEVREPIIERIAGGMPVYGTCAGMILLADRILDGLPTQLSFGGLDVDVRRNAFGSQVDSFEAELAVPALGDEPVRATFIRAPAVERVGAAATALASVDGRVVAVEQGPLLATAFHPEVGGELRFHRRFLDRVRAAGA</sequence>
<evidence type="ECO:0000313" key="13">
    <source>
        <dbReference type="Proteomes" id="UP000323221"/>
    </source>
</evidence>
<keyword evidence="2 10" id="KW-0378">Hydrolase</keyword>
<feature type="compositionally biased region" description="Basic and acidic residues" evidence="11">
    <location>
        <begin position="8"/>
        <end position="17"/>
    </location>
</feature>
<dbReference type="PANTHER" id="PTHR31559:SF0">
    <property type="entry name" value="PYRIDOXAL 5'-PHOSPHATE SYNTHASE SUBUNIT SNO1-RELATED"/>
    <property type="match status" value="1"/>
</dbReference>
<comment type="catalytic activity">
    <reaction evidence="6 10">
        <text>aldehydo-D-ribose 5-phosphate + D-glyceraldehyde 3-phosphate + L-glutamine = pyridoxal 5'-phosphate + L-glutamate + phosphate + 3 H2O + H(+)</text>
        <dbReference type="Rhea" id="RHEA:31507"/>
        <dbReference type="ChEBI" id="CHEBI:15377"/>
        <dbReference type="ChEBI" id="CHEBI:15378"/>
        <dbReference type="ChEBI" id="CHEBI:29985"/>
        <dbReference type="ChEBI" id="CHEBI:43474"/>
        <dbReference type="ChEBI" id="CHEBI:58273"/>
        <dbReference type="ChEBI" id="CHEBI:58359"/>
        <dbReference type="ChEBI" id="CHEBI:59776"/>
        <dbReference type="ChEBI" id="CHEBI:597326"/>
        <dbReference type="EC" id="4.3.3.6"/>
    </reaction>
</comment>
<dbReference type="GO" id="GO:1903600">
    <property type="term" value="C:glutaminase complex"/>
    <property type="evidence" value="ECO:0007669"/>
    <property type="project" value="TreeGrafter"/>
</dbReference>
<comment type="caution">
    <text evidence="12">The sequence shown here is derived from an EMBL/GenBank/DDBJ whole genome shotgun (WGS) entry which is preliminary data.</text>
</comment>
<dbReference type="GO" id="GO:0005829">
    <property type="term" value="C:cytosol"/>
    <property type="evidence" value="ECO:0007669"/>
    <property type="project" value="TreeGrafter"/>
</dbReference>
<dbReference type="NCBIfam" id="TIGR03800">
    <property type="entry name" value="PLP_synth_Pdx2"/>
    <property type="match status" value="1"/>
</dbReference>
<feature type="binding site" evidence="10">
    <location>
        <begin position="395"/>
        <end position="397"/>
    </location>
    <ligand>
        <name>L-glutamine</name>
        <dbReference type="ChEBI" id="CHEBI:58359"/>
    </ligand>
</feature>
<feature type="compositionally biased region" description="Basic residues" evidence="11">
    <location>
        <begin position="295"/>
        <end position="309"/>
    </location>
</feature>
<evidence type="ECO:0000256" key="9">
    <source>
        <dbReference type="ARBA" id="ARBA00064749"/>
    </source>
</evidence>
<dbReference type="GO" id="GO:0004359">
    <property type="term" value="F:glutaminase activity"/>
    <property type="evidence" value="ECO:0007669"/>
    <property type="project" value="UniProtKB-UniRule"/>
</dbReference>
<keyword evidence="5 10" id="KW-0456">Lyase</keyword>
<evidence type="ECO:0000256" key="11">
    <source>
        <dbReference type="SAM" id="MobiDB-lite"/>
    </source>
</evidence>
<keyword evidence="4 10" id="KW-0315">Glutamine amidotransferase</keyword>
<organism evidence="12 13">
    <name type="scientific">Agrococcus sediminis</name>
    <dbReference type="NCBI Taxonomy" id="2599924"/>
    <lineage>
        <taxon>Bacteria</taxon>
        <taxon>Bacillati</taxon>
        <taxon>Actinomycetota</taxon>
        <taxon>Actinomycetes</taxon>
        <taxon>Micrococcales</taxon>
        <taxon>Microbacteriaceae</taxon>
        <taxon>Agrococcus</taxon>
    </lineage>
</organism>
<feature type="compositionally biased region" description="Basic residues" evidence="11">
    <location>
        <begin position="70"/>
        <end position="113"/>
    </location>
</feature>
<evidence type="ECO:0000256" key="5">
    <source>
        <dbReference type="ARBA" id="ARBA00023239"/>
    </source>
</evidence>
<comment type="catalytic activity">
    <reaction evidence="7 10">
        <text>L-glutamine + H2O = L-glutamate + NH4(+)</text>
        <dbReference type="Rhea" id="RHEA:15889"/>
        <dbReference type="ChEBI" id="CHEBI:15377"/>
        <dbReference type="ChEBI" id="CHEBI:28938"/>
        <dbReference type="ChEBI" id="CHEBI:29985"/>
        <dbReference type="ChEBI" id="CHEBI:58359"/>
        <dbReference type="EC" id="3.5.1.2"/>
    </reaction>
</comment>
<evidence type="ECO:0000313" key="12">
    <source>
        <dbReference type="EMBL" id="KAA6433936.1"/>
    </source>
</evidence>
<dbReference type="UniPathway" id="UPA00245"/>
<feature type="region of interest" description="Disordered" evidence="11">
    <location>
        <begin position="1"/>
        <end position="203"/>
    </location>
</feature>
<dbReference type="GO" id="GO:0006543">
    <property type="term" value="P:L-glutamine catabolic process"/>
    <property type="evidence" value="ECO:0007669"/>
    <property type="project" value="UniProtKB-UniRule"/>
</dbReference>
<feature type="active site" description="Charge relay system" evidence="10">
    <location>
        <position position="521"/>
    </location>
</feature>
<keyword evidence="3 10" id="KW-0663">Pyridoxal phosphate</keyword>
<dbReference type="PROSITE" id="PS01236">
    <property type="entry name" value="PDXT_SNO_1"/>
    <property type="match status" value="1"/>
</dbReference>
<comment type="similarity">
    <text evidence="1 10">Belongs to the glutaminase PdxT/SNO family.</text>
</comment>
<feature type="compositionally biased region" description="Basic residues" evidence="11">
    <location>
        <begin position="258"/>
        <end position="269"/>
    </location>
</feature>
<feature type="region of interest" description="Disordered" evidence="11">
    <location>
        <begin position="235"/>
        <end position="341"/>
    </location>
</feature>
<evidence type="ECO:0000256" key="4">
    <source>
        <dbReference type="ARBA" id="ARBA00022962"/>
    </source>
</evidence>
<feature type="active site" description="Nucleophile" evidence="10">
    <location>
        <position position="427"/>
    </location>
</feature>
<feature type="compositionally biased region" description="Gly residues" evidence="11">
    <location>
        <begin position="24"/>
        <end position="33"/>
    </location>
</feature>
<feature type="active site" description="Charge relay system" evidence="10">
    <location>
        <position position="523"/>
    </location>
</feature>
<dbReference type="HAMAP" id="MF_01615">
    <property type="entry name" value="PdxT"/>
    <property type="match status" value="1"/>
</dbReference>
<proteinExistence type="inferred from homology"/>
<dbReference type="SUPFAM" id="SSF52317">
    <property type="entry name" value="Class I glutamine amidotransferase-like"/>
    <property type="match status" value="1"/>
</dbReference>
<accession>A0A5M8QGU1</accession>
<dbReference type="PROSITE" id="PS51273">
    <property type="entry name" value="GATASE_TYPE_1"/>
    <property type="match status" value="1"/>
</dbReference>
<dbReference type="InterPro" id="IPR002161">
    <property type="entry name" value="PdxT/SNO"/>
</dbReference>
<gene>
    <name evidence="10 12" type="primary">pdxT</name>
    <name evidence="12" type="ORF">FQ330_06810</name>
</gene>
<comment type="subunit">
    <text evidence="9 10">In the presence of PdxS, forms a dodecamer of heterodimers. Only shows activity in the heterodimer.</text>
</comment>
<dbReference type="Proteomes" id="UP000323221">
    <property type="component" value="Unassembled WGS sequence"/>
</dbReference>
<dbReference type="PROSITE" id="PS51130">
    <property type="entry name" value="PDXT_SNO_2"/>
    <property type="match status" value="1"/>
</dbReference>
<evidence type="ECO:0000256" key="1">
    <source>
        <dbReference type="ARBA" id="ARBA00008345"/>
    </source>
</evidence>
<dbReference type="Pfam" id="PF01174">
    <property type="entry name" value="SNO"/>
    <property type="match status" value="1"/>
</dbReference>
<dbReference type="EC" id="3.5.1.2" evidence="10"/>
<evidence type="ECO:0000256" key="6">
    <source>
        <dbReference type="ARBA" id="ARBA00047992"/>
    </source>
</evidence>
<protein>
    <recommendedName>
        <fullName evidence="10">Pyridoxal 5'-phosphate synthase subunit PdxT</fullName>
        <ecNumber evidence="10">4.3.3.6</ecNumber>
    </recommendedName>
    <alternativeName>
        <fullName evidence="10">Pdx2</fullName>
    </alternativeName>
    <alternativeName>
        <fullName evidence="10">Pyridoxal 5'-phosphate synthase glutaminase subunit</fullName>
        <ecNumber evidence="10">3.5.1.2</ecNumber>
    </alternativeName>
</protein>
<dbReference type="AlphaFoldDB" id="A0A5M8QGU1"/>
<reference evidence="12 13" key="1">
    <citation type="submission" date="2019-08" db="EMBL/GenBank/DDBJ databases">
        <title>Agrococcus lahaulensis sp. nov., isolated from a cold desert of the Indian Himalayas.</title>
        <authorList>
            <person name="Qu J.H."/>
        </authorList>
    </citation>
    <scope>NUCLEOTIDE SEQUENCE [LARGE SCALE GENOMIC DNA]</scope>
    <source>
        <strain evidence="12 13">NS18</strain>
    </source>
</reference>
<evidence type="ECO:0000256" key="10">
    <source>
        <dbReference type="HAMAP-Rule" id="MF_01615"/>
    </source>
</evidence>
<comment type="pathway">
    <text evidence="10">Cofactor biosynthesis; pyridoxal 5'-phosphate biosynthesis.</text>
</comment>
<dbReference type="InterPro" id="IPR021196">
    <property type="entry name" value="PdxT/SNO_CS"/>
</dbReference>